<evidence type="ECO:0000313" key="2">
    <source>
        <dbReference type="Proteomes" id="UP000834611"/>
    </source>
</evidence>
<reference evidence="1" key="1">
    <citation type="submission" date="2020-05" db="EMBL/GenBank/DDBJ databases">
        <authorList>
            <person name="Delgado-Blas J."/>
        </authorList>
    </citation>
    <scope>NUCLEOTIDE SEQUENCE</scope>
    <source>
        <strain evidence="1">BB1453</strain>
    </source>
</reference>
<dbReference type="Proteomes" id="UP000834611">
    <property type="component" value="Unassembled WGS sequence"/>
</dbReference>
<gene>
    <name evidence="1" type="ORF">GHA_04482</name>
</gene>
<comment type="caution">
    <text evidence="1">The sequence shown here is derived from an EMBL/GenBank/DDBJ whole genome shotgun (WGS) entry which is preliminary data.</text>
</comment>
<sequence length="112" mass="12699">MAKSNRLELLEHLPKVGSTDIPKTLVSALFHANKNDAWLMNSDADYCQRKLLEYLIVSSRVLAEHRDEYDISHDELRSLGDGIAMIAELILSCNHVTTAYQETPLNDTERQS</sequence>
<protein>
    <submittedName>
        <fullName evidence="1">Uncharacterized protein</fullName>
    </submittedName>
</protein>
<dbReference type="AlphaFoldDB" id="A0A9N8D441"/>
<accession>A0A9N8D441</accession>
<organism evidence="1 2">
    <name type="scientific">Providencia rettgeri</name>
    <dbReference type="NCBI Taxonomy" id="587"/>
    <lineage>
        <taxon>Bacteria</taxon>
        <taxon>Pseudomonadati</taxon>
        <taxon>Pseudomonadota</taxon>
        <taxon>Gammaproteobacteria</taxon>
        <taxon>Enterobacterales</taxon>
        <taxon>Morganellaceae</taxon>
        <taxon>Providencia</taxon>
    </lineage>
</organism>
<name>A0A9N8D441_PRORE</name>
<dbReference type="EMBL" id="CAHPSF010000020">
    <property type="protein sequence ID" value="CAB5718938.1"/>
    <property type="molecule type" value="Genomic_DNA"/>
</dbReference>
<evidence type="ECO:0000313" key="1">
    <source>
        <dbReference type="EMBL" id="CAB5718938.1"/>
    </source>
</evidence>
<dbReference type="RefSeq" id="WP_239407525.1">
    <property type="nucleotide sequence ID" value="NZ_CAHPRV010000069.1"/>
</dbReference>
<proteinExistence type="predicted"/>